<sequence>MNHDYSIIEDIGIKDIVFSIIMILSVVVITNRWLSRFGESDSVIIAASIILVGALAALILSIEFHLRRIEKLVESGDHTLASSIQDVEDSMDQKLSAAMQNTNNKITELSKRLYR</sequence>
<feature type="transmembrane region" description="Helical" evidence="1">
    <location>
        <begin position="42"/>
        <end position="62"/>
    </location>
</feature>
<dbReference type="AlphaFoldDB" id="A0A811T591"/>
<evidence type="ECO:0000313" key="3">
    <source>
        <dbReference type="Proteomes" id="UP000639006"/>
    </source>
</evidence>
<dbReference type="EMBL" id="CAJHIQ010000002">
    <property type="protein sequence ID" value="CAD6491068.1"/>
    <property type="molecule type" value="Genomic_DNA"/>
</dbReference>
<comment type="caution">
    <text evidence="2">The sequence shown here is derived from an EMBL/GenBank/DDBJ whole genome shotgun (WGS) entry which is preliminary data.</text>
</comment>
<keyword evidence="1" id="KW-0472">Membrane</keyword>
<proteinExistence type="predicted"/>
<reference evidence="2" key="1">
    <citation type="submission" date="2020-10" db="EMBL/GenBank/DDBJ databases">
        <authorList>
            <person name="Hahn C.J."/>
            <person name="Laso-Perez R."/>
            <person name="Vulcano F."/>
            <person name="Vaziourakis K.-M."/>
            <person name="Stokke R."/>
            <person name="Steen I.H."/>
            <person name="Teske A."/>
            <person name="Boetius A."/>
            <person name="Liebeke M."/>
            <person name="Amann R."/>
            <person name="Knittel K."/>
        </authorList>
    </citation>
    <scope>NUCLEOTIDE SEQUENCE</scope>
    <source>
        <strain evidence="2">Gfbio:e3339647-f889-4370-9287-4fb5cb688e4c:AG392M11_GoMArc1</strain>
    </source>
</reference>
<protein>
    <submittedName>
        <fullName evidence="2">Uncharacterized protein</fullName>
    </submittedName>
</protein>
<evidence type="ECO:0000256" key="1">
    <source>
        <dbReference type="SAM" id="Phobius"/>
    </source>
</evidence>
<dbReference type="Proteomes" id="UP000639006">
    <property type="component" value="Unassembled WGS sequence"/>
</dbReference>
<accession>A0A811T591</accession>
<feature type="transmembrane region" description="Helical" evidence="1">
    <location>
        <begin position="12"/>
        <end position="30"/>
    </location>
</feature>
<name>A0A811T591_9EURY</name>
<evidence type="ECO:0000313" key="2">
    <source>
        <dbReference type="EMBL" id="CAD6491068.1"/>
    </source>
</evidence>
<keyword evidence="1" id="KW-0812">Transmembrane</keyword>
<organism evidence="2 3">
    <name type="scientific">Candidatus Argoarchaeum ethanivorans</name>
    <dbReference type="NCBI Taxonomy" id="2608793"/>
    <lineage>
        <taxon>Archaea</taxon>
        <taxon>Methanobacteriati</taxon>
        <taxon>Methanobacteriota</taxon>
        <taxon>Stenosarchaea group</taxon>
        <taxon>Methanomicrobia</taxon>
        <taxon>Methanosarcinales</taxon>
        <taxon>Methanosarcinales incertae sedis</taxon>
        <taxon>GOM Arc I cluster</taxon>
        <taxon>Candidatus Argoarchaeum</taxon>
    </lineage>
</organism>
<keyword evidence="1" id="KW-1133">Transmembrane helix</keyword>
<gene>
    <name evidence="2" type="ORF">DIAAKJNI_00044</name>
</gene>